<evidence type="ECO:0000256" key="8">
    <source>
        <dbReference type="ARBA" id="ARBA00022759"/>
    </source>
</evidence>
<keyword evidence="6" id="KW-0540">Nuclease</keyword>
<feature type="region of interest" description="Disordered" evidence="11">
    <location>
        <begin position="442"/>
        <end position="484"/>
    </location>
</feature>
<evidence type="ECO:0000256" key="7">
    <source>
        <dbReference type="ARBA" id="ARBA00022723"/>
    </source>
</evidence>
<evidence type="ECO:0000256" key="11">
    <source>
        <dbReference type="SAM" id="MobiDB-lite"/>
    </source>
</evidence>
<dbReference type="AlphaFoldDB" id="A0A7U2EYV4"/>
<evidence type="ECO:0000256" key="6">
    <source>
        <dbReference type="ARBA" id="ARBA00022722"/>
    </source>
</evidence>
<dbReference type="InterPro" id="IPR037056">
    <property type="entry name" value="RNase_H1_N_sf"/>
</dbReference>
<keyword evidence="14" id="KW-1185">Reference proteome</keyword>
<dbReference type="PANTHER" id="PTHR38846">
    <property type="entry name" value="C3H1-TYPE DOMAIN-CONTAINING PROTEIN"/>
    <property type="match status" value="1"/>
</dbReference>
<keyword evidence="9" id="KW-0378">Hydrolase</keyword>
<organism evidence="13 14">
    <name type="scientific">Phaeosphaeria nodorum (strain SN15 / ATCC MYA-4574 / FGSC 10173)</name>
    <name type="common">Glume blotch fungus</name>
    <name type="synonym">Parastagonospora nodorum</name>
    <dbReference type="NCBI Taxonomy" id="321614"/>
    <lineage>
        <taxon>Eukaryota</taxon>
        <taxon>Fungi</taxon>
        <taxon>Dikarya</taxon>
        <taxon>Ascomycota</taxon>
        <taxon>Pezizomycotina</taxon>
        <taxon>Dothideomycetes</taxon>
        <taxon>Pleosporomycetidae</taxon>
        <taxon>Pleosporales</taxon>
        <taxon>Pleosporineae</taxon>
        <taxon>Phaeosphaeriaceae</taxon>
        <taxon>Parastagonospora</taxon>
    </lineage>
</organism>
<dbReference type="GO" id="GO:0046872">
    <property type="term" value="F:metal ion binding"/>
    <property type="evidence" value="ECO:0007669"/>
    <property type="project" value="UniProtKB-KW"/>
</dbReference>
<dbReference type="SUPFAM" id="SSF55658">
    <property type="entry name" value="L9 N-domain-like"/>
    <property type="match status" value="1"/>
</dbReference>
<reference evidence="14" key="1">
    <citation type="journal article" date="2021" name="BMC Genomics">
        <title>Chromosome-level genome assembly and manually-curated proteome of model necrotroph Parastagonospora nodorum Sn15 reveals a genome-wide trove of candidate effector homologs, and redundancy of virulence-related functions within an accessory chromosome.</title>
        <authorList>
            <person name="Bertazzoni S."/>
            <person name="Jones D.A.B."/>
            <person name="Phan H.T."/>
            <person name="Tan K.-C."/>
            <person name="Hane J.K."/>
        </authorList>
    </citation>
    <scope>NUCLEOTIDE SEQUENCE [LARGE SCALE GENOMIC DNA]</scope>
    <source>
        <strain evidence="14">SN15 / ATCC MYA-4574 / FGSC 10173)</strain>
    </source>
</reference>
<sequence length="484" mass="55509">MPTRWYAIHLPAEHRGVYNDWEDVQWRVKGQLSKYKSFGTRQEASFWSIKGRELTNKPENALTQLSSLSRWPLQPLVQTQWQQPSRAPVREKPEQPDGLAKPAARIQESIKDEGEPISSQDVKCEFSKFYAVAVGRVPGVYEAWDGPRGAREQVDRFSKAQFQGFDRLHLARDYIQQHGVPECDIRFFRRHFAERPDFKPDPSASFNDQFEQLASSQNLSQPEKRVARVGAIRDELISYYLPGGIPIDQVDENGEIELKPDQTLQIYQEMCRHTDKLVGVTSEGCLLSLKLRPFVNIINLIDANRAKQEPKLFHHWREFVKYTKRPGNMIPMQEALKNEFLAPLLQNLRKGPIDADLERSGHKFLSKHECRTPPRLVEQRFETPEPDIKKEEITSSLPMLSPTQFSPICSPEPESPASDLSDYGDDLEVALDLKPAVDVKLEPSAPQRWAQTQPTTGAKRNHSMVDDSLEVIPETPRKHGRFTQ</sequence>
<dbReference type="PANTHER" id="PTHR38846:SF1">
    <property type="entry name" value="C3H1-TYPE DOMAIN-CONTAINING PROTEIN"/>
    <property type="match status" value="1"/>
</dbReference>
<dbReference type="EMBL" id="CP069025">
    <property type="protein sequence ID" value="QRC93469.1"/>
    <property type="molecule type" value="Genomic_DNA"/>
</dbReference>
<gene>
    <name evidence="13" type="ORF">JI435_036900</name>
</gene>
<name>A0A7U2EYV4_PHANO</name>
<evidence type="ECO:0000256" key="4">
    <source>
        <dbReference type="ARBA" id="ARBA00012180"/>
    </source>
</evidence>
<keyword evidence="7" id="KW-0479">Metal-binding</keyword>
<evidence type="ECO:0000256" key="3">
    <source>
        <dbReference type="ARBA" id="ARBA00005300"/>
    </source>
</evidence>
<dbReference type="OrthoDB" id="3798049at2759"/>
<feature type="compositionally biased region" description="Basic and acidic residues" evidence="11">
    <location>
        <begin position="380"/>
        <end position="393"/>
    </location>
</feature>
<evidence type="ECO:0000313" key="13">
    <source>
        <dbReference type="EMBL" id="QRC93469.1"/>
    </source>
</evidence>
<dbReference type="GO" id="GO:0004523">
    <property type="term" value="F:RNA-DNA hybrid ribonuclease activity"/>
    <property type="evidence" value="ECO:0007669"/>
    <property type="project" value="UniProtKB-EC"/>
</dbReference>
<keyword evidence="8" id="KW-0255">Endonuclease</keyword>
<evidence type="ECO:0000256" key="5">
    <source>
        <dbReference type="ARBA" id="ARBA00017721"/>
    </source>
</evidence>
<comment type="cofactor">
    <cofactor evidence="1">
        <name>Mg(2+)</name>
        <dbReference type="ChEBI" id="CHEBI:18420"/>
    </cofactor>
</comment>
<dbReference type="Proteomes" id="UP000663193">
    <property type="component" value="Chromosome 3"/>
</dbReference>
<comment type="function">
    <text evidence="2">Endonuclease that specifically degrades the RNA of RNA-DNA hybrids.</text>
</comment>
<feature type="compositionally biased region" description="Polar residues" evidence="11">
    <location>
        <begin position="449"/>
        <end position="458"/>
    </location>
</feature>
<keyword evidence="10" id="KW-0460">Magnesium</keyword>
<protein>
    <recommendedName>
        <fullName evidence="5">Ribonuclease H</fullName>
        <ecNumber evidence="4">3.1.26.4</ecNumber>
    </recommendedName>
</protein>
<feature type="domain" description="Ribonuclease H1 N-terminal" evidence="12">
    <location>
        <begin position="128"/>
        <end position="174"/>
    </location>
</feature>
<evidence type="ECO:0000259" key="12">
    <source>
        <dbReference type="Pfam" id="PF01693"/>
    </source>
</evidence>
<dbReference type="InterPro" id="IPR011320">
    <property type="entry name" value="RNase_H1_N"/>
</dbReference>
<dbReference type="InterPro" id="IPR009027">
    <property type="entry name" value="Ribosomal_bL9/RNase_H1_N"/>
</dbReference>
<comment type="similarity">
    <text evidence="3">Belongs to the RNase H family.</text>
</comment>
<dbReference type="KEGG" id="pno:SNOG_03690"/>
<feature type="region of interest" description="Disordered" evidence="11">
    <location>
        <begin position="80"/>
        <end position="102"/>
    </location>
</feature>
<dbReference type="VEuPathDB" id="FungiDB:JI435_036900"/>
<dbReference type="Gene3D" id="3.40.970.10">
    <property type="entry name" value="Ribonuclease H1, N-terminal domain"/>
    <property type="match status" value="2"/>
</dbReference>
<dbReference type="FunFam" id="3.40.970.10:FF:000002">
    <property type="entry name" value="Ribonuclease H"/>
    <property type="match status" value="1"/>
</dbReference>
<dbReference type="RefSeq" id="XP_001794242.1">
    <property type="nucleotide sequence ID" value="XM_001794190.1"/>
</dbReference>
<dbReference type="OMA" id="EMSNDSH"/>
<proteinExistence type="inferred from homology"/>
<evidence type="ECO:0000313" key="14">
    <source>
        <dbReference type="Proteomes" id="UP000663193"/>
    </source>
</evidence>
<feature type="region of interest" description="Disordered" evidence="11">
    <location>
        <begin position="380"/>
        <end position="402"/>
    </location>
</feature>
<feature type="domain" description="Ribonuclease H1 N-terminal" evidence="12">
    <location>
        <begin position="5"/>
        <end position="45"/>
    </location>
</feature>
<evidence type="ECO:0000256" key="10">
    <source>
        <dbReference type="ARBA" id="ARBA00022842"/>
    </source>
</evidence>
<dbReference type="EC" id="3.1.26.4" evidence="4"/>
<evidence type="ECO:0000256" key="2">
    <source>
        <dbReference type="ARBA" id="ARBA00004065"/>
    </source>
</evidence>
<dbReference type="Pfam" id="PF01693">
    <property type="entry name" value="Cauli_VI"/>
    <property type="match status" value="2"/>
</dbReference>
<evidence type="ECO:0000256" key="1">
    <source>
        <dbReference type="ARBA" id="ARBA00001946"/>
    </source>
</evidence>
<accession>A0A7U2EYV4</accession>
<evidence type="ECO:0000256" key="9">
    <source>
        <dbReference type="ARBA" id="ARBA00022801"/>
    </source>
</evidence>